<accession>A0A1I3F2U6</accession>
<dbReference type="Proteomes" id="UP000199518">
    <property type="component" value="Unassembled WGS sequence"/>
</dbReference>
<evidence type="ECO:0000313" key="2">
    <source>
        <dbReference type="Proteomes" id="UP000199518"/>
    </source>
</evidence>
<gene>
    <name evidence="1" type="ORF">SAMN05421753_10560</name>
</gene>
<protein>
    <submittedName>
        <fullName evidence="1">Uncharacterized protein</fullName>
    </submittedName>
</protein>
<keyword evidence="2" id="KW-1185">Reference proteome</keyword>
<dbReference type="AlphaFoldDB" id="A0A1I3F2U6"/>
<dbReference type="EMBL" id="FOQD01000005">
    <property type="protein sequence ID" value="SFI05566.1"/>
    <property type="molecule type" value="Genomic_DNA"/>
</dbReference>
<name>A0A1I3F2U6_9PLAN</name>
<organism evidence="1 2">
    <name type="scientific">Planctomicrobium piriforme</name>
    <dbReference type="NCBI Taxonomy" id="1576369"/>
    <lineage>
        <taxon>Bacteria</taxon>
        <taxon>Pseudomonadati</taxon>
        <taxon>Planctomycetota</taxon>
        <taxon>Planctomycetia</taxon>
        <taxon>Planctomycetales</taxon>
        <taxon>Planctomycetaceae</taxon>
        <taxon>Planctomicrobium</taxon>
    </lineage>
</organism>
<sequence length="69" mass="7895">MNVTAEQLEALKHGLPVPVDVEHEECVLILKETYDEMRQLLEDPRHAYSAVLKAWDKDGSPEDSQLYAE</sequence>
<dbReference type="RefSeq" id="WP_092048919.1">
    <property type="nucleotide sequence ID" value="NZ_FOQD01000005.1"/>
</dbReference>
<proteinExistence type="predicted"/>
<reference evidence="2" key="1">
    <citation type="submission" date="2016-10" db="EMBL/GenBank/DDBJ databases">
        <authorList>
            <person name="Varghese N."/>
            <person name="Submissions S."/>
        </authorList>
    </citation>
    <scope>NUCLEOTIDE SEQUENCE [LARGE SCALE GENOMIC DNA]</scope>
    <source>
        <strain evidence="2">DSM 26348</strain>
    </source>
</reference>
<evidence type="ECO:0000313" key="1">
    <source>
        <dbReference type="EMBL" id="SFI05566.1"/>
    </source>
</evidence>